<dbReference type="FunFam" id="3.30.70.1230:FF:000030">
    <property type="entry name" value="Si:ch211-215j19.12"/>
    <property type="match status" value="1"/>
</dbReference>
<feature type="transmembrane region" description="Helical" evidence="17">
    <location>
        <begin position="437"/>
        <end position="459"/>
    </location>
</feature>
<keyword evidence="10 20" id="KW-0675">Receptor</keyword>
<evidence type="ECO:0000256" key="4">
    <source>
        <dbReference type="ARBA" id="ARBA00022692"/>
    </source>
</evidence>
<evidence type="ECO:0000259" key="19">
    <source>
        <dbReference type="PROSITE" id="PS50125"/>
    </source>
</evidence>
<dbReference type="GO" id="GO:0004383">
    <property type="term" value="F:guanylate cyclase activity"/>
    <property type="evidence" value="ECO:0007669"/>
    <property type="project" value="UniProtKB-EC"/>
</dbReference>
<dbReference type="PRINTS" id="PR00255">
    <property type="entry name" value="NATPEPTIDER"/>
</dbReference>
<accession>A0A1W0WLU3</accession>
<comment type="caution">
    <text evidence="20">The sequence shown here is derived from an EMBL/GenBank/DDBJ whole genome shotgun (WGS) entry which is preliminary data.</text>
</comment>
<comment type="subcellular location">
    <subcellularLocation>
        <location evidence="2">Membrane</location>
        <topology evidence="2">Single-pass type I membrane protein</topology>
    </subcellularLocation>
</comment>
<keyword evidence="12 14" id="KW-0456">Lyase</keyword>
<keyword evidence="13 15" id="KW-0141">cGMP biosynthesis</keyword>
<evidence type="ECO:0000313" key="21">
    <source>
        <dbReference type="Proteomes" id="UP000192578"/>
    </source>
</evidence>
<keyword evidence="8" id="KW-0342">GTP-binding</keyword>
<dbReference type="Pfam" id="PF07714">
    <property type="entry name" value="PK_Tyr_Ser-Thr"/>
    <property type="match status" value="1"/>
</dbReference>
<evidence type="ECO:0000256" key="9">
    <source>
        <dbReference type="ARBA" id="ARBA00023136"/>
    </source>
</evidence>
<evidence type="ECO:0000313" key="20">
    <source>
        <dbReference type="EMBL" id="OQV16093.1"/>
    </source>
</evidence>
<dbReference type="SUPFAM" id="SSF53822">
    <property type="entry name" value="Periplasmic binding protein-like I"/>
    <property type="match status" value="1"/>
</dbReference>
<organism evidence="20 21">
    <name type="scientific">Hypsibius exemplaris</name>
    <name type="common">Freshwater tardigrade</name>
    <dbReference type="NCBI Taxonomy" id="2072580"/>
    <lineage>
        <taxon>Eukaryota</taxon>
        <taxon>Metazoa</taxon>
        <taxon>Ecdysozoa</taxon>
        <taxon>Tardigrada</taxon>
        <taxon>Eutardigrada</taxon>
        <taxon>Parachela</taxon>
        <taxon>Hypsibioidea</taxon>
        <taxon>Hypsibiidae</taxon>
        <taxon>Hypsibius</taxon>
    </lineage>
</organism>
<comment type="similarity">
    <text evidence="14">Belongs to the adenylyl cyclase class-4/guanylyl cyclase family.</text>
</comment>
<evidence type="ECO:0000256" key="10">
    <source>
        <dbReference type="ARBA" id="ARBA00023170"/>
    </source>
</evidence>
<dbReference type="PROSITE" id="PS00452">
    <property type="entry name" value="GUANYLATE_CYCLASE_1"/>
    <property type="match status" value="1"/>
</dbReference>
<dbReference type="GO" id="GO:0005524">
    <property type="term" value="F:ATP binding"/>
    <property type="evidence" value="ECO:0007669"/>
    <property type="project" value="InterPro"/>
</dbReference>
<dbReference type="CDD" id="cd07302">
    <property type="entry name" value="CHD"/>
    <property type="match status" value="1"/>
</dbReference>
<keyword evidence="4 17" id="KW-0812">Transmembrane</keyword>
<dbReference type="PROSITE" id="PS50011">
    <property type="entry name" value="PROTEIN_KINASE_DOM"/>
    <property type="match status" value="1"/>
</dbReference>
<dbReference type="GO" id="GO:0004016">
    <property type="term" value="F:adenylate cyclase activity"/>
    <property type="evidence" value="ECO:0007669"/>
    <property type="project" value="TreeGrafter"/>
</dbReference>
<evidence type="ECO:0000256" key="11">
    <source>
        <dbReference type="ARBA" id="ARBA00023180"/>
    </source>
</evidence>
<reference evidence="21" key="1">
    <citation type="submission" date="2017-01" db="EMBL/GenBank/DDBJ databases">
        <title>Comparative genomics of anhydrobiosis in the tardigrade Hypsibius dujardini.</title>
        <authorList>
            <person name="Yoshida Y."/>
            <person name="Koutsovoulos G."/>
            <person name="Laetsch D."/>
            <person name="Stevens L."/>
            <person name="Kumar S."/>
            <person name="Horikawa D."/>
            <person name="Ishino K."/>
            <person name="Komine S."/>
            <person name="Tomita M."/>
            <person name="Blaxter M."/>
            <person name="Arakawa K."/>
        </authorList>
    </citation>
    <scope>NUCLEOTIDE SEQUENCE [LARGE SCALE GENOMIC DNA]</scope>
    <source>
        <strain evidence="21">Z151</strain>
    </source>
</reference>
<dbReference type="OrthoDB" id="4062651at2759"/>
<dbReference type="InterPro" id="IPR050401">
    <property type="entry name" value="Cyclic_nucleotide_synthase"/>
</dbReference>
<dbReference type="Gene3D" id="3.40.50.2300">
    <property type="match status" value="1"/>
</dbReference>
<feature type="coiled-coil region" evidence="16">
    <location>
        <begin position="802"/>
        <end position="829"/>
    </location>
</feature>
<dbReference type="Pfam" id="PF01094">
    <property type="entry name" value="ANF_receptor"/>
    <property type="match status" value="1"/>
</dbReference>
<evidence type="ECO:0000256" key="12">
    <source>
        <dbReference type="ARBA" id="ARBA00023239"/>
    </source>
</evidence>
<dbReference type="Pfam" id="PF00211">
    <property type="entry name" value="Guanylate_cyc"/>
    <property type="match status" value="1"/>
</dbReference>
<sequence>MIERNTGLKVIYNYDRSVAALDLALHYANFFLMPVNATHNMTLTSHYVDIGSECLPKSQIIGYAMEVRDQGLICDVYIGPGCGSSAEALYDYADYYDTPIIGCPAAGLGAMDSIADYDKLTRISITFTTIGDVLSRFMAFANYTTPYFLQDRASEFYRELSMVVTSSIQRRYWKLYINSKFMFFNSSDNWSTNKTQWLLSDVKKRSRVVIITANADVVRIFMISAHKLGMTSGDYIFITIELYYSAVWGRYTWKYNDSNDELVRKAFRPLQVLCLQPLPTAEITNFWQSVKSISKKKYNYSLGHAELVDPVISHFYDAVILYATVVKEMAAAGLNYSSGGDFGDFTTNYTFRSPVNGPVSFNNDSDRLWYYIIRSFDSVDGRFEDFLGFPPVIDRVDILGDISDDWPKGLPPNEPFCGFDGLNPICRAKLGLTKGQYAVAIILPLLVVLSILFSFGYVLKRFRDQEKKRSLAWKIYHHQLSTFETNNVLIAIHGDQFGETISLHKTETTNPDTTVVLKASLEGKVFIYQGSRIQLRNIPEPRPRDSYLLHREIMAVQRIEFYALQKVIGILLTEHRVCEAVVGELCLKGCLDELLKDDSFDLDWEFKFSLMRDLSNGMTYIHASPLKSHGHLSSFNCLIDSRFVLKISDFGLPSFVPARVLEPPVDHLPDEMYEHYLWRAPEYLRDVMPVSGSQKGDIYSFSIVVQQILLLSEPFMLTKATGNNESTVSARDIVLEVKRGSQPPLRPPLKLTKSRIDTQLLQLIEACWDEDPDMRPAFSRVKVVFMLMRGKLGEASLVNHLVRKMEKYAIGLEKQIQEKTNQFMEEKERTGHLLSCILPKSIAQILMSGTNVHPETYDSVTVTFADVPGFLDVVKKGVPTAAAYIASLSSLQDLYDAVLEVRDVYRVESLYDALLVVSGLPTRNEGRHAEEIAMMVVEIQKRVSQLRLQGITKVNLRLRVGIHSGPCVAGIVGAKLPKYCLFGDTVNTASRMETSGEAGKIQCTLATKALLINNSHYVFESRGLVDVKGKGQMETFWLTSVTSGTDGVRIKLKSAQTDASED</sequence>
<dbReference type="InterPro" id="IPR001828">
    <property type="entry name" value="ANF_lig-bd_rcpt"/>
</dbReference>
<evidence type="ECO:0000256" key="15">
    <source>
        <dbReference type="RuleBase" id="RU003431"/>
    </source>
</evidence>
<evidence type="ECO:0000256" key="2">
    <source>
        <dbReference type="ARBA" id="ARBA00004479"/>
    </source>
</evidence>
<keyword evidence="5" id="KW-0732">Signal</keyword>
<evidence type="ECO:0000256" key="16">
    <source>
        <dbReference type="SAM" id="Coils"/>
    </source>
</evidence>
<keyword evidence="16" id="KW-0175">Coiled coil</keyword>
<evidence type="ECO:0000256" key="17">
    <source>
        <dbReference type="SAM" id="Phobius"/>
    </source>
</evidence>
<dbReference type="InterPro" id="IPR018297">
    <property type="entry name" value="A/G_cyclase_CS"/>
</dbReference>
<evidence type="ECO:0000256" key="13">
    <source>
        <dbReference type="ARBA" id="ARBA00023293"/>
    </source>
</evidence>
<proteinExistence type="inferred from homology"/>
<evidence type="ECO:0000256" key="3">
    <source>
        <dbReference type="ARBA" id="ARBA00012202"/>
    </source>
</evidence>
<feature type="domain" description="Guanylate cyclase" evidence="19">
    <location>
        <begin position="861"/>
        <end position="993"/>
    </location>
</feature>
<dbReference type="InterPro" id="IPR011009">
    <property type="entry name" value="Kinase-like_dom_sf"/>
</dbReference>
<dbReference type="InterPro" id="IPR001054">
    <property type="entry name" value="A/G_cyclase"/>
</dbReference>
<dbReference type="GO" id="GO:0007168">
    <property type="term" value="P:receptor guanylyl cyclase signaling pathway"/>
    <property type="evidence" value="ECO:0007669"/>
    <property type="project" value="TreeGrafter"/>
</dbReference>
<dbReference type="SUPFAM" id="SSF56112">
    <property type="entry name" value="Protein kinase-like (PK-like)"/>
    <property type="match status" value="1"/>
</dbReference>
<evidence type="ECO:0000256" key="1">
    <source>
        <dbReference type="ARBA" id="ARBA00001436"/>
    </source>
</evidence>
<evidence type="ECO:0000256" key="6">
    <source>
        <dbReference type="ARBA" id="ARBA00022741"/>
    </source>
</evidence>
<evidence type="ECO:0000256" key="7">
    <source>
        <dbReference type="ARBA" id="ARBA00022989"/>
    </source>
</evidence>
<keyword evidence="6" id="KW-0547">Nucleotide-binding</keyword>
<dbReference type="SMART" id="SM00044">
    <property type="entry name" value="CYCc"/>
    <property type="match status" value="1"/>
</dbReference>
<keyword evidence="7 17" id="KW-1133">Transmembrane helix</keyword>
<feature type="domain" description="Protein kinase" evidence="18">
    <location>
        <begin position="486"/>
        <end position="786"/>
    </location>
</feature>
<keyword evidence="11" id="KW-0325">Glycoprotein</keyword>
<dbReference type="InterPro" id="IPR029787">
    <property type="entry name" value="Nucleotide_cyclase"/>
</dbReference>
<keyword evidence="9 17" id="KW-0472">Membrane</keyword>
<evidence type="ECO:0000256" key="5">
    <source>
        <dbReference type="ARBA" id="ARBA00022729"/>
    </source>
</evidence>
<dbReference type="Gene3D" id="6.10.250.780">
    <property type="match status" value="1"/>
</dbReference>
<dbReference type="Gene3D" id="1.10.510.10">
    <property type="entry name" value="Transferase(Phosphotransferase) domain 1"/>
    <property type="match status" value="1"/>
</dbReference>
<keyword evidence="21" id="KW-1185">Reference proteome</keyword>
<dbReference type="PROSITE" id="PS50125">
    <property type="entry name" value="GUANYLATE_CYCLASE_2"/>
    <property type="match status" value="1"/>
</dbReference>
<evidence type="ECO:0000259" key="18">
    <source>
        <dbReference type="PROSITE" id="PS50011"/>
    </source>
</evidence>
<gene>
    <name evidence="20" type="ORF">BV898_09729</name>
</gene>
<name>A0A1W0WLU3_HYPEX</name>
<dbReference type="GO" id="GO:0004672">
    <property type="term" value="F:protein kinase activity"/>
    <property type="evidence" value="ECO:0007669"/>
    <property type="project" value="InterPro"/>
</dbReference>
<dbReference type="EMBL" id="MTYJ01000078">
    <property type="protein sequence ID" value="OQV16093.1"/>
    <property type="molecule type" value="Genomic_DNA"/>
</dbReference>
<dbReference type="GO" id="GO:0005886">
    <property type="term" value="C:plasma membrane"/>
    <property type="evidence" value="ECO:0007669"/>
    <property type="project" value="TreeGrafter"/>
</dbReference>
<comment type="catalytic activity">
    <reaction evidence="1 15">
        <text>GTP = 3',5'-cyclic GMP + diphosphate</text>
        <dbReference type="Rhea" id="RHEA:13665"/>
        <dbReference type="ChEBI" id="CHEBI:33019"/>
        <dbReference type="ChEBI" id="CHEBI:37565"/>
        <dbReference type="ChEBI" id="CHEBI:57746"/>
        <dbReference type="EC" id="4.6.1.2"/>
    </reaction>
</comment>
<dbReference type="InterPro" id="IPR001245">
    <property type="entry name" value="Ser-Thr/Tyr_kinase_cat_dom"/>
</dbReference>
<dbReference type="AlphaFoldDB" id="A0A1W0WLU3"/>
<dbReference type="PANTHER" id="PTHR11920:SF501">
    <property type="entry name" value="GUANYLATE CYCLASE 32E"/>
    <property type="match status" value="1"/>
</dbReference>
<dbReference type="InterPro" id="IPR000719">
    <property type="entry name" value="Prot_kinase_dom"/>
</dbReference>
<protein>
    <recommendedName>
        <fullName evidence="3 15">Guanylate cyclase</fullName>
        <ecNumber evidence="3 15">4.6.1.2</ecNumber>
    </recommendedName>
</protein>
<dbReference type="PANTHER" id="PTHR11920">
    <property type="entry name" value="GUANYLYL CYCLASE"/>
    <property type="match status" value="1"/>
</dbReference>
<dbReference type="GO" id="GO:0001653">
    <property type="term" value="F:peptide receptor activity"/>
    <property type="evidence" value="ECO:0007669"/>
    <property type="project" value="TreeGrafter"/>
</dbReference>
<dbReference type="GO" id="GO:0005525">
    <property type="term" value="F:GTP binding"/>
    <property type="evidence" value="ECO:0007669"/>
    <property type="project" value="UniProtKB-KW"/>
</dbReference>
<dbReference type="EC" id="4.6.1.2" evidence="3 15"/>
<dbReference type="InterPro" id="IPR028082">
    <property type="entry name" value="Peripla_BP_I"/>
</dbReference>
<dbReference type="Gene3D" id="3.30.70.1230">
    <property type="entry name" value="Nucleotide cyclase"/>
    <property type="match status" value="1"/>
</dbReference>
<evidence type="ECO:0000256" key="8">
    <source>
        <dbReference type="ARBA" id="ARBA00023134"/>
    </source>
</evidence>
<evidence type="ECO:0000256" key="14">
    <source>
        <dbReference type="RuleBase" id="RU000405"/>
    </source>
</evidence>
<dbReference type="CDD" id="cd06352">
    <property type="entry name" value="PBP1_NPR_GC-like"/>
    <property type="match status" value="1"/>
</dbReference>
<dbReference type="Proteomes" id="UP000192578">
    <property type="component" value="Unassembled WGS sequence"/>
</dbReference>
<dbReference type="SUPFAM" id="SSF55073">
    <property type="entry name" value="Nucleotide cyclase"/>
    <property type="match status" value="1"/>
</dbReference>
<dbReference type="InterPro" id="IPR001170">
    <property type="entry name" value="ANPR/GUC"/>
</dbReference>
<dbReference type="GO" id="GO:0035556">
    <property type="term" value="P:intracellular signal transduction"/>
    <property type="evidence" value="ECO:0007669"/>
    <property type="project" value="InterPro"/>
</dbReference>